<organism evidence="3 4">
    <name type="scientific">Aspergillus pseudoustus</name>
    <dbReference type="NCBI Taxonomy" id="1810923"/>
    <lineage>
        <taxon>Eukaryota</taxon>
        <taxon>Fungi</taxon>
        <taxon>Dikarya</taxon>
        <taxon>Ascomycota</taxon>
        <taxon>Pezizomycotina</taxon>
        <taxon>Eurotiomycetes</taxon>
        <taxon>Eurotiomycetidae</taxon>
        <taxon>Eurotiales</taxon>
        <taxon>Aspergillaceae</taxon>
        <taxon>Aspergillus</taxon>
        <taxon>Aspergillus subgen. Nidulantes</taxon>
    </lineage>
</organism>
<reference evidence="3 4" key="1">
    <citation type="submission" date="2024-07" db="EMBL/GenBank/DDBJ databases">
        <title>Section-level genome sequencing and comparative genomics of Aspergillus sections Usti and Cavernicolus.</title>
        <authorList>
            <consortium name="Lawrence Berkeley National Laboratory"/>
            <person name="Nybo J.L."/>
            <person name="Vesth T.C."/>
            <person name="Theobald S."/>
            <person name="Frisvad J.C."/>
            <person name="Larsen T.O."/>
            <person name="Kjaerboelling I."/>
            <person name="Rothschild-Mancinelli K."/>
            <person name="Lyhne E.K."/>
            <person name="Kogle M.E."/>
            <person name="Barry K."/>
            <person name="Clum A."/>
            <person name="Na H."/>
            <person name="Ledsgaard L."/>
            <person name="Lin J."/>
            <person name="Lipzen A."/>
            <person name="Kuo A."/>
            <person name="Riley R."/>
            <person name="Mondo S."/>
            <person name="Labutti K."/>
            <person name="Haridas S."/>
            <person name="Pangalinan J."/>
            <person name="Salamov A.A."/>
            <person name="Simmons B.A."/>
            <person name="Magnuson J.K."/>
            <person name="Chen J."/>
            <person name="Drula E."/>
            <person name="Henrissat B."/>
            <person name="Wiebenga A."/>
            <person name="Lubbers R.J."/>
            <person name="Gomes A.C."/>
            <person name="Makela M.R."/>
            <person name="Stajich J."/>
            <person name="Grigoriev I.V."/>
            <person name="Mortensen U.H."/>
            <person name="De Vries R.P."/>
            <person name="Baker S.E."/>
            <person name="Andersen M.R."/>
        </authorList>
    </citation>
    <scope>NUCLEOTIDE SEQUENCE [LARGE SCALE GENOMIC DNA]</scope>
    <source>
        <strain evidence="3 4">CBS 123904</strain>
    </source>
</reference>
<feature type="compositionally biased region" description="Polar residues" evidence="1">
    <location>
        <begin position="245"/>
        <end position="257"/>
    </location>
</feature>
<sequence>MGRRPLQHRESNIFNPRTRIVQAVSLLEMGSLEARDRGIFGYIIADEYSDQQPLPHWASNEPLEAAPRKMDYGCTPGIDGFAFNINPSYQYYSEAWMISCSLLTDRAFDIGSNSEEANTIDGLTPIPAFCDYSTPPTDSLQSQMSILDGHGSVLTDVAKEKLHHLRWGSDRCFTEVGYAAPRDQLSEEDVAERLLQNNECWISYSSSFISREAVGALARVNMGIAIAPGLLNNGAARSREDYTHPTDSTESLSQRTGQVGRPRRPRLPKQKLRRGRRIGKAFNELQDLVPELKDRAPSKRQILNKAYGWIQQLVGDIETLRAQLDEIRAREGVQWAI</sequence>
<comment type="caution">
    <text evidence="3">The sequence shown here is derived from an EMBL/GenBank/DDBJ whole genome shotgun (WGS) entry which is preliminary data.</text>
</comment>
<dbReference type="EMBL" id="JBFXLU010000071">
    <property type="protein sequence ID" value="KAL2845470.1"/>
    <property type="molecule type" value="Genomic_DNA"/>
</dbReference>
<accession>A0ABR4JZI5</accession>
<gene>
    <name evidence="3" type="ORF">BJY01DRAFT_214121</name>
</gene>
<name>A0ABR4JZI5_9EURO</name>
<dbReference type="InterPro" id="IPR036638">
    <property type="entry name" value="HLH_DNA-bd_sf"/>
</dbReference>
<evidence type="ECO:0000256" key="1">
    <source>
        <dbReference type="SAM" id="MobiDB-lite"/>
    </source>
</evidence>
<feature type="region of interest" description="Disordered" evidence="1">
    <location>
        <begin position="237"/>
        <end position="273"/>
    </location>
</feature>
<dbReference type="PROSITE" id="PS50888">
    <property type="entry name" value="BHLH"/>
    <property type="match status" value="1"/>
</dbReference>
<feature type="compositionally biased region" description="Basic residues" evidence="1">
    <location>
        <begin position="261"/>
        <end position="273"/>
    </location>
</feature>
<proteinExistence type="predicted"/>
<dbReference type="Proteomes" id="UP001610446">
    <property type="component" value="Unassembled WGS sequence"/>
</dbReference>
<evidence type="ECO:0000259" key="2">
    <source>
        <dbReference type="PROSITE" id="PS50888"/>
    </source>
</evidence>
<dbReference type="Gene3D" id="4.10.280.10">
    <property type="entry name" value="Helix-loop-helix DNA-binding domain"/>
    <property type="match status" value="1"/>
</dbReference>
<protein>
    <recommendedName>
        <fullName evidence="2">BHLH domain-containing protein</fullName>
    </recommendedName>
</protein>
<feature type="domain" description="BHLH" evidence="2">
    <location>
        <begin position="262"/>
        <end position="313"/>
    </location>
</feature>
<keyword evidence="4" id="KW-1185">Reference proteome</keyword>
<evidence type="ECO:0000313" key="3">
    <source>
        <dbReference type="EMBL" id="KAL2845470.1"/>
    </source>
</evidence>
<evidence type="ECO:0000313" key="4">
    <source>
        <dbReference type="Proteomes" id="UP001610446"/>
    </source>
</evidence>
<dbReference type="SUPFAM" id="SSF47459">
    <property type="entry name" value="HLH, helix-loop-helix DNA-binding domain"/>
    <property type="match status" value="1"/>
</dbReference>
<dbReference type="InterPro" id="IPR011598">
    <property type="entry name" value="bHLH_dom"/>
</dbReference>